<evidence type="ECO:0000256" key="2">
    <source>
        <dbReference type="ARBA" id="ARBA00023136"/>
    </source>
</evidence>
<dbReference type="PROSITE" id="PS50835">
    <property type="entry name" value="IG_LIKE"/>
    <property type="match status" value="3"/>
</dbReference>
<feature type="region of interest" description="Disordered" evidence="4">
    <location>
        <begin position="500"/>
        <end position="545"/>
    </location>
</feature>
<dbReference type="InterPro" id="IPR036116">
    <property type="entry name" value="FN3_sf"/>
</dbReference>
<dbReference type="InterPro" id="IPR003599">
    <property type="entry name" value="Ig_sub"/>
</dbReference>
<dbReference type="InterPro" id="IPR007110">
    <property type="entry name" value="Ig-like_dom"/>
</dbReference>
<feature type="compositionally biased region" description="Pro residues" evidence="4">
    <location>
        <begin position="661"/>
        <end position="672"/>
    </location>
</feature>
<keyword evidence="3" id="KW-1015">Disulfide bond</keyword>
<comment type="caution">
    <text evidence="8">The sequence shown here is derived from an EMBL/GenBank/DDBJ whole genome shotgun (WGS) entry which is preliminary data.</text>
</comment>
<comment type="subcellular location">
    <subcellularLocation>
        <location evidence="1">Membrane</location>
        <topology evidence="1">Single-pass membrane protein</topology>
    </subcellularLocation>
</comment>
<dbReference type="EMBL" id="JARAKH010000011">
    <property type="protein sequence ID" value="KAK8399739.1"/>
    <property type="molecule type" value="Genomic_DNA"/>
</dbReference>
<protein>
    <recommendedName>
        <fullName evidence="10">Nephrin</fullName>
    </recommendedName>
</protein>
<evidence type="ECO:0000256" key="5">
    <source>
        <dbReference type="SAM" id="Phobius"/>
    </source>
</evidence>
<feature type="compositionally biased region" description="Low complexity" evidence="4">
    <location>
        <begin position="521"/>
        <end position="532"/>
    </location>
</feature>
<evidence type="ECO:0000313" key="8">
    <source>
        <dbReference type="EMBL" id="KAK8399739.1"/>
    </source>
</evidence>
<dbReference type="SMART" id="SM00408">
    <property type="entry name" value="IGc2"/>
    <property type="match status" value="2"/>
</dbReference>
<evidence type="ECO:0000313" key="9">
    <source>
        <dbReference type="Proteomes" id="UP001487740"/>
    </source>
</evidence>
<feature type="domain" description="Ig-like" evidence="6">
    <location>
        <begin position="128"/>
        <end position="220"/>
    </location>
</feature>
<evidence type="ECO:0008006" key="10">
    <source>
        <dbReference type="Google" id="ProtNLM"/>
    </source>
</evidence>
<proteinExistence type="predicted"/>
<dbReference type="GO" id="GO:0016020">
    <property type="term" value="C:membrane"/>
    <property type="evidence" value="ECO:0007669"/>
    <property type="project" value="UniProtKB-SubCell"/>
</dbReference>
<dbReference type="SUPFAM" id="SSF49265">
    <property type="entry name" value="Fibronectin type III"/>
    <property type="match status" value="1"/>
</dbReference>
<sequence>MVDMNLPALSVEVTGPEQPLMAGREYRVVCEVRGSRPPPTIIWYLNNTRLLTATDAVSDPGKIDMPGDDRHRMGTCTRPQGDGNVTTSSLVFTPQPEHDDAMLRCLAETHADLSALEDSVNLTVHYLPTATARFGSSLDATNIKEGDDVYFECSVHANPPVLHVTWRHNNVALHHEVEVGVIVSNMSLVLQGVRREQAGRYSCHAHNEVGDAGSPPLRLDVKYAPVCAPGQVTRYAVSRNEDAEVTCSVQANPLQATFHWTFNNTADMIDVPQGSFTSSSSHSVITYTPIATLDYGTLLCWASNNIGSQQKPCIFHIVPAGKPEPPQNCTAGQRTRTSVRVRCAAGDSGGLPQHFLLQASLEDGGTPHSFNLTSSSPTFFVEGLRSGGRYRLTVSAHNQKGSSRPVRLTLTGAPRSSGSSFQARDGPSEAEVRDGKNGAGGNGSGIGEGVISGNGSNSNGRKKYLGVLSMPSLIPAALGIGAGLVFIIIVLILLITFRTRRPAQRRHSRHEDSPGKDSDAGDTATTTPSTAPAHHHHHHHQLLAAAGHHSPTAITHHTTCLERETQVESESDAEPDVIPLQEGCRPPDLEPPPATLLPPNRYQYGPVPAHTPPTASPSSNQSAAPTLRDPACALHVAYDIPPLPCPQPSQRPTTLPRHPPRPPAKARPPAVPAGPALPLCSELEDGLPPPPLEYQSSREKEEVLAGQSQEAPASPQHTKRESSV</sequence>
<feature type="transmembrane region" description="Helical" evidence="5">
    <location>
        <begin position="473"/>
        <end position="497"/>
    </location>
</feature>
<feature type="domain" description="Ig-like" evidence="6">
    <location>
        <begin position="225"/>
        <end position="305"/>
    </location>
</feature>
<feature type="domain" description="Ig-like" evidence="6">
    <location>
        <begin position="7"/>
        <end position="123"/>
    </location>
</feature>
<dbReference type="SUPFAM" id="SSF48726">
    <property type="entry name" value="Immunoglobulin"/>
    <property type="match status" value="3"/>
</dbReference>
<dbReference type="InterPro" id="IPR003598">
    <property type="entry name" value="Ig_sub2"/>
</dbReference>
<dbReference type="Pfam" id="PF13927">
    <property type="entry name" value="Ig_3"/>
    <property type="match status" value="2"/>
</dbReference>
<keyword evidence="5" id="KW-1133">Transmembrane helix</keyword>
<dbReference type="SMART" id="SM00409">
    <property type="entry name" value="IG"/>
    <property type="match status" value="3"/>
</dbReference>
<keyword evidence="2 5" id="KW-0472">Membrane</keyword>
<feature type="compositionally biased region" description="Gly residues" evidence="4">
    <location>
        <begin position="437"/>
        <end position="452"/>
    </location>
</feature>
<dbReference type="CDD" id="cd00063">
    <property type="entry name" value="FN3"/>
    <property type="match status" value="1"/>
</dbReference>
<evidence type="ECO:0000256" key="3">
    <source>
        <dbReference type="ARBA" id="ARBA00023157"/>
    </source>
</evidence>
<dbReference type="PANTHER" id="PTHR23278:SF19">
    <property type="entry name" value="OBSCURIN"/>
    <property type="match status" value="1"/>
</dbReference>
<keyword evidence="9" id="KW-1185">Reference proteome</keyword>
<dbReference type="InterPro" id="IPR013162">
    <property type="entry name" value="CD80_C2-set"/>
</dbReference>
<organism evidence="8 9">
    <name type="scientific">Scylla paramamosain</name>
    <name type="common">Mud crab</name>
    <dbReference type="NCBI Taxonomy" id="85552"/>
    <lineage>
        <taxon>Eukaryota</taxon>
        <taxon>Metazoa</taxon>
        <taxon>Ecdysozoa</taxon>
        <taxon>Arthropoda</taxon>
        <taxon>Crustacea</taxon>
        <taxon>Multicrustacea</taxon>
        <taxon>Malacostraca</taxon>
        <taxon>Eumalacostraca</taxon>
        <taxon>Eucarida</taxon>
        <taxon>Decapoda</taxon>
        <taxon>Pleocyemata</taxon>
        <taxon>Brachyura</taxon>
        <taxon>Eubrachyura</taxon>
        <taxon>Portunoidea</taxon>
        <taxon>Portunidae</taxon>
        <taxon>Portuninae</taxon>
        <taxon>Scylla</taxon>
    </lineage>
</organism>
<dbReference type="InterPro" id="IPR003961">
    <property type="entry name" value="FN3_dom"/>
</dbReference>
<name>A0AAW0UHY0_SCYPA</name>
<feature type="compositionally biased region" description="Basic and acidic residues" evidence="4">
    <location>
        <begin position="426"/>
        <end position="436"/>
    </location>
</feature>
<accession>A0AAW0UHY0</accession>
<evidence type="ECO:0000256" key="1">
    <source>
        <dbReference type="ARBA" id="ARBA00004167"/>
    </source>
</evidence>
<dbReference type="Pfam" id="PF08205">
    <property type="entry name" value="C2-set_2"/>
    <property type="match status" value="1"/>
</dbReference>
<keyword evidence="5" id="KW-0812">Transmembrane</keyword>
<dbReference type="InterPro" id="IPR036179">
    <property type="entry name" value="Ig-like_dom_sf"/>
</dbReference>
<evidence type="ECO:0000259" key="7">
    <source>
        <dbReference type="PROSITE" id="PS50853"/>
    </source>
</evidence>
<dbReference type="PROSITE" id="PS50853">
    <property type="entry name" value="FN3"/>
    <property type="match status" value="1"/>
</dbReference>
<gene>
    <name evidence="8" type="ORF">O3P69_003633</name>
</gene>
<feature type="region of interest" description="Disordered" evidence="4">
    <location>
        <begin position="643"/>
        <end position="724"/>
    </location>
</feature>
<dbReference type="PANTHER" id="PTHR23278">
    <property type="entry name" value="SIDESTEP PROTEIN"/>
    <property type="match status" value="1"/>
</dbReference>
<reference evidence="8 9" key="1">
    <citation type="submission" date="2023-03" db="EMBL/GenBank/DDBJ databases">
        <title>High-quality genome of Scylla paramamosain provides insights in environmental adaptation.</title>
        <authorList>
            <person name="Zhang L."/>
        </authorList>
    </citation>
    <scope>NUCLEOTIDE SEQUENCE [LARGE SCALE GENOMIC DNA]</scope>
    <source>
        <strain evidence="8">LZ_2023a</strain>
        <tissue evidence="8">Muscle</tissue>
    </source>
</reference>
<feature type="region of interest" description="Disordered" evidence="4">
    <location>
        <begin position="563"/>
        <end position="626"/>
    </location>
</feature>
<dbReference type="InterPro" id="IPR013783">
    <property type="entry name" value="Ig-like_fold"/>
</dbReference>
<feature type="compositionally biased region" description="Basic and acidic residues" evidence="4">
    <location>
        <begin position="509"/>
        <end position="519"/>
    </location>
</feature>
<feature type="domain" description="Fibronectin type-III" evidence="7">
    <location>
        <begin position="325"/>
        <end position="416"/>
    </location>
</feature>
<dbReference type="CDD" id="cd00096">
    <property type="entry name" value="Ig"/>
    <property type="match status" value="1"/>
</dbReference>
<feature type="region of interest" description="Disordered" evidence="4">
    <location>
        <begin position="396"/>
        <end position="457"/>
    </location>
</feature>
<evidence type="ECO:0000256" key="4">
    <source>
        <dbReference type="SAM" id="MobiDB-lite"/>
    </source>
</evidence>
<dbReference type="SMART" id="SM00060">
    <property type="entry name" value="FN3"/>
    <property type="match status" value="1"/>
</dbReference>
<dbReference type="Proteomes" id="UP001487740">
    <property type="component" value="Unassembled WGS sequence"/>
</dbReference>
<dbReference type="AlphaFoldDB" id="A0AAW0UHY0"/>
<dbReference type="Gene3D" id="2.60.40.10">
    <property type="entry name" value="Immunoglobulins"/>
    <property type="match status" value="4"/>
</dbReference>
<evidence type="ECO:0000259" key="6">
    <source>
        <dbReference type="PROSITE" id="PS50835"/>
    </source>
</evidence>